<accession>A0A9R1VNV1</accession>
<dbReference type="PANTHER" id="PTHR31669:SF306">
    <property type="entry name" value="PROTEIN FAR1-RELATED SEQUENCE"/>
    <property type="match status" value="1"/>
</dbReference>
<dbReference type="GO" id="GO:0005634">
    <property type="term" value="C:nucleus"/>
    <property type="evidence" value="ECO:0007669"/>
    <property type="project" value="UniProtKB-SubCell"/>
</dbReference>
<proteinExistence type="inferred from homology"/>
<comment type="similarity">
    <text evidence="1">Belongs to the FHY3/FAR1 family.</text>
</comment>
<dbReference type="GO" id="GO:0008270">
    <property type="term" value="F:zinc ion binding"/>
    <property type="evidence" value="ECO:0007669"/>
    <property type="project" value="UniProtKB-UniRule"/>
</dbReference>
<dbReference type="InterPro" id="IPR031052">
    <property type="entry name" value="FHY3/FAR1"/>
</dbReference>
<comment type="caution">
    <text evidence="2">The sequence shown here is derived from an EMBL/GenBank/DDBJ whole genome shotgun (WGS) entry which is preliminary data.</text>
</comment>
<name>A0A9R1VNV1_LACSA</name>
<keyword evidence="1" id="KW-0863">Zinc-finger</keyword>
<keyword evidence="3" id="KW-1185">Reference proteome</keyword>
<dbReference type="GO" id="GO:0006355">
    <property type="term" value="P:regulation of DNA-templated transcription"/>
    <property type="evidence" value="ECO:0007669"/>
    <property type="project" value="UniProtKB-UniRule"/>
</dbReference>
<keyword evidence="1" id="KW-0862">Zinc</keyword>
<evidence type="ECO:0000313" key="3">
    <source>
        <dbReference type="Proteomes" id="UP000235145"/>
    </source>
</evidence>
<keyword evidence="1" id="KW-0539">Nucleus</keyword>
<gene>
    <name evidence="2" type="ORF">LSAT_V11C500233490</name>
</gene>
<evidence type="ECO:0000256" key="1">
    <source>
        <dbReference type="RuleBase" id="RU367018"/>
    </source>
</evidence>
<dbReference type="Proteomes" id="UP000235145">
    <property type="component" value="Unassembled WGS sequence"/>
</dbReference>
<comment type="subcellular location">
    <subcellularLocation>
        <location evidence="1">Nucleus</location>
    </subcellularLocation>
</comment>
<dbReference type="EMBL" id="NBSK02000005">
    <property type="protein sequence ID" value="KAJ0207983.1"/>
    <property type="molecule type" value="Genomic_DNA"/>
</dbReference>
<protein>
    <recommendedName>
        <fullName evidence="1">Protein FAR1-RELATED SEQUENCE</fullName>
    </recommendedName>
</protein>
<sequence>MCGCTLILNFMMNYETAIQNQRNTQWELDKASKKALYKINTRIKSLYKYIIFKVQKEICKASFSIHTRMLVLKMGGKFTLCNITTVKANLKIYLSCEHFKRMGVLCKHAFTIMMRCGVKEIPESFESCLDIVGDDKKKLALFGEKQQMLLKEFESKSDYTFARLKCKTDSEVVCKLMVQSNTGFGIKKKISSAGEVSYENSKKEHSMCLGCGKRVPQNLRTFPIRISVAQSTKDI</sequence>
<comment type="function">
    <text evidence="1">Putative transcription activator involved in regulating light control of development.</text>
</comment>
<dbReference type="AlphaFoldDB" id="A0A9R1VNV1"/>
<reference evidence="2 3" key="1">
    <citation type="journal article" date="2017" name="Nat. Commun.">
        <title>Genome assembly with in vitro proximity ligation data and whole-genome triplication in lettuce.</title>
        <authorList>
            <person name="Reyes-Chin-Wo S."/>
            <person name="Wang Z."/>
            <person name="Yang X."/>
            <person name="Kozik A."/>
            <person name="Arikit S."/>
            <person name="Song C."/>
            <person name="Xia L."/>
            <person name="Froenicke L."/>
            <person name="Lavelle D.O."/>
            <person name="Truco M.J."/>
            <person name="Xia R."/>
            <person name="Zhu S."/>
            <person name="Xu C."/>
            <person name="Xu H."/>
            <person name="Xu X."/>
            <person name="Cox K."/>
            <person name="Korf I."/>
            <person name="Meyers B.C."/>
            <person name="Michelmore R.W."/>
        </authorList>
    </citation>
    <scope>NUCLEOTIDE SEQUENCE [LARGE SCALE GENOMIC DNA]</scope>
    <source>
        <strain evidence="3">cv. Salinas</strain>
        <tissue evidence="2">Seedlings</tissue>
    </source>
</reference>
<dbReference type="PANTHER" id="PTHR31669">
    <property type="entry name" value="PROTEIN FAR1-RELATED SEQUENCE 10-RELATED"/>
    <property type="match status" value="1"/>
</dbReference>
<keyword evidence="1" id="KW-0479">Metal-binding</keyword>
<evidence type="ECO:0000313" key="2">
    <source>
        <dbReference type="EMBL" id="KAJ0207983.1"/>
    </source>
</evidence>
<organism evidence="2 3">
    <name type="scientific">Lactuca sativa</name>
    <name type="common">Garden lettuce</name>
    <dbReference type="NCBI Taxonomy" id="4236"/>
    <lineage>
        <taxon>Eukaryota</taxon>
        <taxon>Viridiplantae</taxon>
        <taxon>Streptophyta</taxon>
        <taxon>Embryophyta</taxon>
        <taxon>Tracheophyta</taxon>
        <taxon>Spermatophyta</taxon>
        <taxon>Magnoliopsida</taxon>
        <taxon>eudicotyledons</taxon>
        <taxon>Gunneridae</taxon>
        <taxon>Pentapetalae</taxon>
        <taxon>asterids</taxon>
        <taxon>campanulids</taxon>
        <taxon>Asterales</taxon>
        <taxon>Asteraceae</taxon>
        <taxon>Cichorioideae</taxon>
        <taxon>Cichorieae</taxon>
        <taxon>Lactucinae</taxon>
        <taxon>Lactuca</taxon>
    </lineage>
</organism>